<protein>
    <submittedName>
        <fullName evidence="4">von Willebrand factor type A domain protein</fullName>
    </submittedName>
</protein>
<feature type="coiled-coil region" evidence="1">
    <location>
        <begin position="229"/>
        <end position="296"/>
    </location>
</feature>
<dbReference type="InterPro" id="IPR036465">
    <property type="entry name" value="vWFA_dom_sf"/>
</dbReference>
<evidence type="ECO:0000256" key="1">
    <source>
        <dbReference type="SAM" id="Coils"/>
    </source>
</evidence>
<dbReference type="InterPro" id="IPR051266">
    <property type="entry name" value="CLCR"/>
</dbReference>
<dbReference type="Pfam" id="PF00092">
    <property type="entry name" value="VWA"/>
    <property type="match status" value="1"/>
</dbReference>
<keyword evidence="2" id="KW-0812">Transmembrane</keyword>
<evidence type="ECO:0000313" key="5">
    <source>
        <dbReference type="Proteomes" id="UP000236311"/>
    </source>
</evidence>
<name>A0A2K4ZEB7_9FIRM</name>
<proteinExistence type="predicted"/>
<organism evidence="4 5">
    <name type="scientific">Acetatifactor muris</name>
    <dbReference type="NCBI Taxonomy" id="879566"/>
    <lineage>
        <taxon>Bacteria</taxon>
        <taxon>Bacillati</taxon>
        <taxon>Bacillota</taxon>
        <taxon>Clostridia</taxon>
        <taxon>Lachnospirales</taxon>
        <taxon>Lachnospiraceae</taxon>
        <taxon>Acetatifactor</taxon>
    </lineage>
</organism>
<dbReference type="Proteomes" id="UP000236311">
    <property type="component" value="Unassembled WGS sequence"/>
</dbReference>
<dbReference type="PROSITE" id="PS50234">
    <property type="entry name" value="VWFA"/>
    <property type="match status" value="1"/>
</dbReference>
<reference evidence="4 5" key="1">
    <citation type="submission" date="2018-01" db="EMBL/GenBank/DDBJ databases">
        <authorList>
            <person name="Gaut B.S."/>
            <person name="Morton B.R."/>
            <person name="Clegg M.T."/>
            <person name="Duvall M.R."/>
        </authorList>
    </citation>
    <scope>NUCLEOTIDE SEQUENCE [LARGE SCALE GENOMIC DNA]</scope>
    <source>
        <strain evidence="4">GP69</strain>
    </source>
</reference>
<keyword evidence="2" id="KW-1133">Transmembrane helix</keyword>
<evidence type="ECO:0000259" key="3">
    <source>
        <dbReference type="PROSITE" id="PS50234"/>
    </source>
</evidence>
<dbReference type="EMBL" id="OFSM01000006">
    <property type="protein sequence ID" value="SOY28806.1"/>
    <property type="molecule type" value="Genomic_DNA"/>
</dbReference>
<feature type="transmembrane region" description="Helical" evidence="2">
    <location>
        <begin position="37"/>
        <end position="56"/>
    </location>
</feature>
<keyword evidence="5" id="KW-1185">Reference proteome</keyword>
<dbReference type="RefSeq" id="WP_146039995.1">
    <property type="nucleotide sequence ID" value="NZ_JANJZD010000006.1"/>
</dbReference>
<dbReference type="CDD" id="cd00198">
    <property type="entry name" value="vWFA"/>
    <property type="match status" value="1"/>
</dbReference>
<sequence>MNVFLLLAIVSALFIPVDFLTAKLLKRKRTMIRNVTLIMLCILTVVCGFWGVKNIFRDRDTTNRTLYIAYNYLLEGNSDAARQHAEQVRSPHADIISALADCMEDNYASAFINMDDLMAGEGLNQELSEQAERIYALSREMTGLEGFPRTDEEAREELDDIVGACFALLEISEKKEVEFLSGFQYDSMLTGDNFYAVDAQTLSEMLLETPKDSELLRYSVKYYNAYGNLEEAEENARKLLNADKSVENIVLYTDVIAQKLLNDMSIVEEDEEDKEIASLLKQAEKAEEMAGNYEEGNPRREENLAKAEDYRRQANGVKAKRIINWLLAQAPLFGDKSGVIDLQLSKLYIASGDDEKARELLVELMRDSDELHEDSPVKTGLERLKRVYYDNTASEEDISTAIRSLLNGGAFLPESVLSRGYSEFLNNFLRYERVSVFISRVDAEDYPTVRAYLNVNGKHDGVEELANDFRTEDFTFSDNGFTINARDVKRIEDDSNNFISIALVIDGSGSMEGERIENARRAVEACIENLTPETQELSVVLYENAAAVLSPLTSDVSELRAAAAGINASGGTNIPAGLREGIASLEDAAGTKAIILMTDGEDGNPGEMPAAIEAARAENIAVFTVSTGGGNREYMENIARQTGGFYMEAFTDAELVNVYTALQNFIVNNYCFEYTVSEDRESNPRVLTIGLADYEVSSSRTYAYGGVVLARDGSFIVRGDSGSLRLLYAEPSVVSAKDAQLGVPVFLNVDGATEGAQVYINGDEVKNVSTVGDSVIAFLLEGEYPQGALQVNVRLKDGTSRSSDSLLAIDGGSDSGLTGQTILLGNGNTLYADVVEQKDDYTLSLSGNVILNGLVRTDSRVTLQANTPVSLSGGRISISAGSVMGSGPAYVDFAAPKDQPANYGQMAFGGSSARVMDVFGFYFDGNSLNFSYSGATLRLPGFGEVYGDMKLDGSEITCTVNGGYELGDLQNNLNYALNGVAVGQNKVSGAMQTITGYQPQYQSSSYNGSGLYARSEMLTIVIRKDFMEITGSGFVNGYLGALEVNEARVAIDTSRVDSMFEIKGNLIFQNLSRTLNIEGQFPFTIQAAGYYPDTLSFDAGRLSVQGGNMHQYFTEGVTPEGLEGSIDVQYPLELENELYQGQIGGFLTDVSLSCDRVTFVNSGEWNKNGIKVYNSENPDFYVMFTTEGIEIPVMDMDELSLFGSRLGGEISGTALIAERQIALNLNVDGHLDNGYYGIEHDGRAGFSAVLQRGASAGSHVTVTLSYDGKTVNYEATAGGNISIQNGFSTYAEDYGE</sequence>
<keyword evidence="2" id="KW-0472">Membrane</keyword>
<dbReference type="InterPro" id="IPR002035">
    <property type="entry name" value="VWF_A"/>
</dbReference>
<dbReference type="PANTHER" id="PTHR10579">
    <property type="entry name" value="CALCIUM-ACTIVATED CHLORIDE CHANNEL REGULATOR"/>
    <property type="match status" value="1"/>
</dbReference>
<dbReference type="OrthoDB" id="5621159at2"/>
<feature type="transmembrane region" description="Helical" evidence="2">
    <location>
        <begin position="6"/>
        <end position="25"/>
    </location>
</feature>
<dbReference type="PANTHER" id="PTHR10579:SF43">
    <property type="entry name" value="ZINC FINGER (C3HC4-TYPE RING FINGER) FAMILY PROTEIN"/>
    <property type="match status" value="1"/>
</dbReference>
<dbReference type="SUPFAM" id="SSF53300">
    <property type="entry name" value="vWA-like"/>
    <property type="match status" value="1"/>
</dbReference>
<dbReference type="SMART" id="SM00327">
    <property type="entry name" value="VWA"/>
    <property type="match status" value="1"/>
</dbReference>
<keyword evidence="1" id="KW-0175">Coiled coil</keyword>
<evidence type="ECO:0000256" key="2">
    <source>
        <dbReference type="SAM" id="Phobius"/>
    </source>
</evidence>
<gene>
    <name evidence="4" type="ORF">AMURIS_01520</name>
</gene>
<feature type="domain" description="VWFA" evidence="3">
    <location>
        <begin position="500"/>
        <end position="670"/>
    </location>
</feature>
<evidence type="ECO:0000313" key="4">
    <source>
        <dbReference type="EMBL" id="SOY28806.1"/>
    </source>
</evidence>
<dbReference type="Gene3D" id="3.40.50.410">
    <property type="entry name" value="von Willebrand factor, type A domain"/>
    <property type="match status" value="1"/>
</dbReference>
<accession>A0A2K4ZEB7</accession>